<dbReference type="PANTHER" id="PTHR43236:SF1">
    <property type="entry name" value="BLL7220 PROTEIN"/>
    <property type="match status" value="1"/>
</dbReference>
<comment type="similarity">
    <text evidence="1">Belongs to the short-chain fatty acyl-CoA assimilation regulator (ScfR) family.</text>
</comment>
<proteinExistence type="inferred from homology"/>
<evidence type="ECO:0000313" key="4">
    <source>
        <dbReference type="Proteomes" id="UP000027822"/>
    </source>
</evidence>
<name>A0A073JV22_9BACI</name>
<dbReference type="GO" id="GO:0003677">
    <property type="term" value="F:DNA binding"/>
    <property type="evidence" value="ECO:0007669"/>
    <property type="project" value="UniProtKB-KW"/>
</dbReference>
<dbReference type="Pfam" id="PF01381">
    <property type="entry name" value="HTH_3"/>
    <property type="match status" value="1"/>
</dbReference>
<evidence type="ECO:0000256" key="1">
    <source>
        <dbReference type="ARBA" id="ARBA00007227"/>
    </source>
</evidence>
<accession>A0A073JV22</accession>
<reference evidence="3 4" key="1">
    <citation type="submission" date="2014-06" db="EMBL/GenBank/DDBJ databases">
        <title>Draft genome sequence of Bacillus manliponensis JCM 15802 (MCCC 1A00708).</title>
        <authorList>
            <person name="Lai Q."/>
            <person name="Liu Y."/>
            <person name="Shao Z."/>
        </authorList>
    </citation>
    <scope>NUCLEOTIDE SEQUENCE [LARGE SCALE GENOMIC DNA]</scope>
    <source>
        <strain evidence="3 4">JCM 15802</strain>
    </source>
</reference>
<dbReference type="RefSeq" id="WP_034639613.1">
    <property type="nucleotide sequence ID" value="NZ_CBCSJC010000009.1"/>
</dbReference>
<dbReference type="OrthoDB" id="9816277at2"/>
<organism evidence="3 4">
    <name type="scientific">Bacillus manliponensis</name>
    <dbReference type="NCBI Taxonomy" id="574376"/>
    <lineage>
        <taxon>Bacteria</taxon>
        <taxon>Bacillati</taxon>
        <taxon>Bacillota</taxon>
        <taxon>Bacilli</taxon>
        <taxon>Bacillales</taxon>
        <taxon>Bacillaceae</taxon>
        <taxon>Bacillus</taxon>
        <taxon>Bacillus cereus group</taxon>
    </lineage>
</organism>
<sequence length="394" mass="45235">MITSKFNGERLKLARRFNAMSLLDLAEKLSISKQMISKYEKNISPPGGEIMLQLEGILGFPRKFYFEDDTVTDKVGNAYFRALAKTLKKDLEAQKLRLDFLSIIYQLINEYIDLPKENLPTLDVDNVSIEEMAVQARKFWGLGDKPIKNMVELLEINGIIVSTSRINVSEIDAYTQTRKINGSDVYFVVLGNDKGSRYRRQFDAAHELAHILIHEPYLDLSTLSKDEEREMEQQANDFASAFLLPKEPFIRDVSMFPIDLDHYVFMKKKWHVSVGVMVRRAYNLGVITFNQYSYLQRQMSKNGWRKKEPLDGQSKPTSPVLIKKSILALLENNVFDGNSILEELSSEYQLSLREDMFEALTGLEEGTLSKFRNDSSNVVLALKRNTSIKSDRTV</sequence>
<dbReference type="PROSITE" id="PS50943">
    <property type="entry name" value="HTH_CROC1"/>
    <property type="match status" value="1"/>
</dbReference>
<dbReference type="CDD" id="cd00093">
    <property type="entry name" value="HTH_XRE"/>
    <property type="match status" value="1"/>
</dbReference>
<gene>
    <name evidence="3" type="ORF">BAMA_02095</name>
</gene>
<feature type="domain" description="HTH cro/C1-type" evidence="2">
    <location>
        <begin position="11"/>
        <end position="65"/>
    </location>
</feature>
<dbReference type="InterPro" id="IPR052345">
    <property type="entry name" value="Rad_response_metalloprotease"/>
</dbReference>
<comment type="caution">
    <text evidence="3">The sequence shown here is derived from an EMBL/GenBank/DDBJ whole genome shotgun (WGS) entry which is preliminary data.</text>
</comment>
<dbReference type="AlphaFoldDB" id="A0A073JV22"/>
<dbReference type="eggNOG" id="COG1396">
    <property type="taxonomic scope" value="Bacteria"/>
</dbReference>
<evidence type="ECO:0000313" key="3">
    <source>
        <dbReference type="EMBL" id="KEK18889.1"/>
    </source>
</evidence>
<dbReference type="Gene3D" id="1.10.10.2910">
    <property type="match status" value="1"/>
</dbReference>
<dbReference type="EMBL" id="JOTN01000010">
    <property type="protein sequence ID" value="KEK18889.1"/>
    <property type="molecule type" value="Genomic_DNA"/>
</dbReference>
<dbReference type="InterPro" id="IPR001387">
    <property type="entry name" value="Cro/C1-type_HTH"/>
</dbReference>
<dbReference type="PANTHER" id="PTHR43236">
    <property type="entry name" value="ANTITOXIN HIGA1"/>
    <property type="match status" value="1"/>
</dbReference>
<dbReference type="Pfam" id="PF06114">
    <property type="entry name" value="Peptidase_M78"/>
    <property type="match status" value="1"/>
</dbReference>
<evidence type="ECO:0000259" key="2">
    <source>
        <dbReference type="PROSITE" id="PS50943"/>
    </source>
</evidence>
<keyword evidence="3" id="KW-0238">DNA-binding</keyword>
<keyword evidence="4" id="KW-1185">Reference proteome</keyword>
<dbReference type="STRING" id="574376.BAMA_02095"/>
<dbReference type="Gene3D" id="1.10.260.40">
    <property type="entry name" value="lambda repressor-like DNA-binding domains"/>
    <property type="match status" value="1"/>
</dbReference>
<dbReference type="SUPFAM" id="SSF47413">
    <property type="entry name" value="lambda repressor-like DNA-binding domains"/>
    <property type="match status" value="1"/>
</dbReference>
<dbReference type="InterPro" id="IPR010359">
    <property type="entry name" value="IrrE_HExxH"/>
</dbReference>
<dbReference type="Proteomes" id="UP000027822">
    <property type="component" value="Unassembled WGS sequence"/>
</dbReference>
<protein>
    <submittedName>
        <fullName evidence="3">DNA-binding protein</fullName>
    </submittedName>
</protein>
<dbReference type="SMART" id="SM00530">
    <property type="entry name" value="HTH_XRE"/>
    <property type="match status" value="1"/>
</dbReference>
<dbReference type="InterPro" id="IPR010982">
    <property type="entry name" value="Lambda_DNA-bd_dom_sf"/>
</dbReference>